<dbReference type="EMBL" id="NHYE01001328">
    <property type="protein sequence ID" value="PPQ96771.1"/>
    <property type="molecule type" value="Genomic_DNA"/>
</dbReference>
<evidence type="ECO:0000313" key="3">
    <source>
        <dbReference type="Proteomes" id="UP000284706"/>
    </source>
</evidence>
<proteinExistence type="predicted"/>
<keyword evidence="1" id="KW-0812">Transmembrane</keyword>
<protein>
    <submittedName>
        <fullName evidence="2">Uncharacterized protein</fullName>
    </submittedName>
</protein>
<keyword evidence="1" id="KW-0472">Membrane</keyword>
<keyword evidence="3" id="KW-1185">Reference proteome</keyword>
<reference evidence="2 3" key="1">
    <citation type="journal article" date="2018" name="Evol. Lett.">
        <title>Horizontal gene cluster transfer increased hallucinogenic mushroom diversity.</title>
        <authorList>
            <person name="Reynolds H.T."/>
            <person name="Vijayakumar V."/>
            <person name="Gluck-Thaler E."/>
            <person name="Korotkin H.B."/>
            <person name="Matheny P.B."/>
            <person name="Slot J.C."/>
        </authorList>
    </citation>
    <scope>NUCLEOTIDE SEQUENCE [LARGE SCALE GENOMIC DNA]</scope>
    <source>
        <strain evidence="2 3">SRW20</strain>
    </source>
</reference>
<dbReference type="AlphaFoldDB" id="A0A409Y1B4"/>
<gene>
    <name evidence="2" type="ORF">CVT26_006270</name>
</gene>
<dbReference type="InParanoid" id="A0A409Y1B4"/>
<evidence type="ECO:0000313" key="2">
    <source>
        <dbReference type="EMBL" id="PPQ96771.1"/>
    </source>
</evidence>
<sequence>MGECTGPTLAAGVHGQFHGGSLAILDTMFSALLKIPAVFVCVYDGINRPDKKRGVTVIKRALYCEEPSKELVRAYGYHVHEASGEAEAELAILNVYGFLDGVITMER</sequence>
<dbReference type="OrthoDB" id="2148513at2759"/>
<dbReference type="InterPro" id="IPR029060">
    <property type="entry name" value="PIN-like_dom_sf"/>
</dbReference>
<feature type="transmembrane region" description="Helical" evidence="1">
    <location>
        <begin position="22"/>
        <end position="43"/>
    </location>
</feature>
<comment type="caution">
    <text evidence="2">The sequence shown here is derived from an EMBL/GenBank/DDBJ whole genome shotgun (WGS) entry which is preliminary data.</text>
</comment>
<accession>A0A409Y1B4</accession>
<dbReference type="Gene3D" id="3.40.50.1010">
    <property type="entry name" value="5'-nuclease"/>
    <property type="match status" value="1"/>
</dbReference>
<keyword evidence="1" id="KW-1133">Transmembrane helix</keyword>
<dbReference type="Proteomes" id="UP000284706">
    <property type="component" value="Unassembled WGS sequence"/>
</dbReference>
<evidence type="ECO:0000256" key="1">
    <source>
        <dbReference type="SAM" id="Phobius"/>
    </source>
</evidence>
<organism evidence="2 3">
    <name type="scientific">Gymnopilus dilepis</name>
    <dbReference type="NCBI Taxonomy" id="231916"/>
    <lineage>
        <taxon>Eukaryota</taxon>
        <taxon>Fungi</taxon>
        <taxon>Dikarya</taxon>
        <taxon>Basidiomycota</taxon>
        <taxon>Agaricomycotina</taxon>
        <taxon>Agaricomycetes</taxon>
        <taxon>Agaricomycetidae</taxon>
        <taxon>Agaricales</taxon>
        <taxon>Agaricineae</taxon>
        <taxon>Hymenogastraceae</taxon>
        <taxon>Gymnopilus</taxon>
    </lineage>
</organism>
<name>A0A409Y1B4_9AGAR</name>
<dbReference type="SUPFAM" id="SSF88723">
    <property type="entry name" value="PIN domain-like"/>
    <property type="match status" value="1"/>
</dbReference>